<dbReference type="GO" id="GO:0005886">
    <property type="term" value="C:plasma membrane"/>
    <property type="evidence" value="ECO:0007669"/>
    <property type="project" value="UniProtKB-SubCell"/>
</dbReference>
<dbReference type="OrthoDB" id="9775281at2"/>
<dbReference type="CDD" id="cd04191">
    <property type="entry name" value="Glucan_BSP_MdoH"/>
    <property type="match status" value="1"/>
</dbReference>
<comment type="subcellular location">
    <subcellularLocation>
        <location evidence="1">Cell inner membrane</location>
        <topology evidence="1">Multi-pass membrane protein</topology>
    </subcellularLocation>
</comment>
<dbReference type="HOGENOM" id="CLU_015730_1_0_6"/>
<dbReference type="RefSeq" id="WP_014159779.1">
    <property type="nucleotide sequence ID" value="NC_016147.2"/>
</dbReference>
<dbReference type="Proteomes" id="UP000005870">
    <property type="component" value="Chromosome"/>
</dbReference>
<keyword evidence="11 12" id="KW-0472">Membrane</keyword>
<dbReference type="eggNOG" id="COG2943">
    <property type="taxonomic scope" value="Bacteria"/>
</dbReference>
<evidence type="ECO:0000256" key="8">
    <source>
        <dbReference type="ARBA" id="ARBA00022679"/>
    </source>
</evidence>
<sequence length="654" mass="71935">MKTVAPINVWQVEPPISEEAVAYELMPPPAPLPMPQQSLRAGKLQNPPMPSAPPNMVARRVYIFGGTAAITLVALYQMFRVMATDGLGVLEVVFLALFTLLFAWVALSFVSALAGFVLIVTRRRRRLGLRPEDPLPTPSVRTALLMPTYNEEPQRLMAGLQAIYESVRDTGRLAQFDFFILSDTTRGAIRMEEVIEFHRLRERLGGATNLYYRHRADNVERKAGNIAEWVRRFGAAYPQMLILDADSLMTGDTIVRLAWGMEQHPDVGLIQSLPLIVNGSTLFARMQQFAGRVYGPVVAHGVAWWHGTESNYWGHNAVIRTKAFADHAGLPKLGGIRPFRGHVLSHDFVEAALIRRGGWACHMTPALGGSFEEGPPSLTDLLVRDRRWCQGNIQHIAVLPARGLHWISRTHFMIGIGHYFTAPMWAMMLLIGIAIPLEQAGALVSLQALEHFSPMSYWRSLDPERIVYVFLATMFALFAPKVMGYLAALADPQVRRGCGGALRMVVSILVESVLAALMAPIVMYVQSRGVAEVLAGRDSGWDAQRRDDGSMPWSTLVRRYGGLSLFGALMGAAAYLVSPALLAWMSPVIIGLVCSIPIVALTSSRGAGRLLRRLHLLSIPEETVPPPILVRAARLRQRIEAEAEAAAAASTPGA</sequence>
<evidence type="ECO:0000256" key="1">
    <source>
        <dbReference type="ARBA" id="ARBA00004429"/>
    </source>
</evidence>
<feature type="transmembrane region" description="Helical" evidence="12">
    <location>
        <begin position="466"/>
        <end position="489"/>
    </location>
</feature>
<dbReference type="STRING" id="1045855.DSC_04745"/>
<dbReference type="InterPro" id="IPR050321">
    <property type="entry name" value="Glycosyltr_2/OpgH_subfam"/>
</dbReference>
<gene>
    <name evidence="14" type="ordered locus">DSC_04745</name>
</gene>
<keyword evidence="8" id="KW-0808">Transferase</keyword>
<evidence type="ECO:0000256" key="3">
    <source>
        <dbReference type="ARBA" id="ARBA00009337"/>
    </source>
</evidence>
<reference evidence="14 15" key="1">
    <citation type="journal article" date="2012" name="J. Bacteriol.">
        <title>Complete Genome Sequence of the BTEX-Degrading Bacterium Pseudoxanthomonas spadix BD-a59.</title>
        <authorList>
            <person name="Lee S.H."/>
            <person name="Jin H.M."/>
            <person name="Lee H.J."/>
            <person name="Kim J.M."/>
            <person name="Jeon C.O."/>
        </authorList>
    </citation>
    <scope>NUCLEOTIDE SEQUENCE [LARGE SCALE GENOMIC DNA]</scope>
    <source>
        <strain evidence="14 15">BD-a59</strain>
    </source>
</reference>
<evidence type="ECO:0000256" key="9">
    <source>
        <dbReference type="ARBA" id="ARBA00022692"/>
    </source>
</evidence>
<keyword evidence="9 12" id="KW-0812">Transmembrane</keyword>
<evidence type="ECO:0000256" key="5">
    <source>
        <dbReference type="ARBA" id="ARBA00022475"/>
    </source>
</evidence>
<dbReference type="PANTHER" id="PTHR43867:SF5">
    <property type="entry name" value="GLUCANS BIOSYNTHESIS GLUCOSYLTRANSFERASE H"/>
    <property type="match status" value="1"/>
</dbReference>
<feature type="transmembrane region" description="Helical" evidence="12">
    <location>
        <begin position="501"/>
        <end position="525"/>
    </location>
</feature>
<comment type="pathway">
    <text evidence="2">Glycan metabolism; osmoregulated periplasmic glucan (OPG) biosynthesis.</text>
</comment>
<evidence type="ECO:0000256" key="7">
    <source>
        <dbReference type="ARBA" id="ARBA00022676"/>
    </source>
</evidence>
<protein>
    <recommendedName>
        <fullName evidence="4">Glucans biosynthesis glucosyltransferase H</fullName>
    </recommendedName>
</protein>
<name>G7UPR2_PSEUP</name>
<keyword evidence="15" id="KW-1185">Reference proteome</keyword>
<keyword evidence="10 12" id="KW-1133">Transmembrane helix</keyword>
<dbReference type="NCBIfam" id="NF003962">
    <property type="entry name" value="PRK05454.2-5"/>
    <property type="match status" value="1"/>
</dbReference>
<dbReference type="EMBL" id="CP003093">
    <property type="protein sequence ID" value="AER55602.1"/>
    <property type="molecule type" value="Genomic_DNA"/>
</dbReference>
<dbReference type="KEGG" id="psd:DSC_04745"/>
<feature type="transmembrane region" description="Helical" evidence="12">
    <location>
        <begin position="581"/>
        <end position="603"/>
    </location>
</feature>
<feature type="transmembrane region" description="Helical" evidence="12">
    <location>
        <begin position="412"/>
        <end position="435"/>
    </location>
</feature>
<comment type="similarity">
    <text evidence="3">Belongs to the glycosyltransferase 2 family. OpgH subfamily.</text>
</comment>
<evidence type="ECO:0000256" key="2">
    <source>
        <dbReference type="ARBA" id="ARBA00005001"/>
    </source>
</evidence>
<dbReference type="Gene3D" id="3.90.550.10">
    <property type="entry name" value="Spore Coat Polysaccharide Biosynthesis Protein SpsA, Chain A"/>
    <property type="match status" value="1"/>
</dbReference>
<dbReference type="SUPFAM" id="SSF53448">
    <property type="entry name" value="Nucleotide-diphospho-sugar transferases"/>
    <property type="match status" value="1"/>
</dbReference>
<evidence type="ECO:0000256" key="10">
    <source>
        <dbReference type="ARBA" id="ARBA00022989"/>
    </source>
</evidence>
<dbReference type="PANTHER" id="PTHR43867">
    <property type="entry name" value="CELLULOSE SYNTHASE CATALYTIC SUBUNIT A [UDP-FORMING]"/>
    <property type="match status" value="1"/>
</dbReference>
<keyword evidence="5" id="KW-1003">Cell membrane</keyword>
<proteinExistence type="inferred from homology"/>
<accession>G7UPR2</accession>
<dbReference type="GO" id="GO:0016758">
    <property type="term" value="F:hexosyltransferase activity"/>
    <property type="evidence" value="ECO:0007669"/>
    <property type="project" value="TreeGrafter"/>
</dbReference>
<dbReference type="NCBIfam" id="NF003956">
    <property type="entry name" value="PRK05454.1-3"/>
    <property type="match status" value="1"/>
</dbReference>
<evidence type="ECO:0000256" key="6">
    <source>
        <dbReference type="ARBA" id="ARBA00022519"/>
    </source>
</evidence>
<feature type="transmembrane region" description="Helical" evidence="12">
    <location>
        <begin position="61"/>
        <end position="80"/>
    </location>
</feature>
<feature type="transmembrane region" description="Helical" evidence="12">
    <location>
        <begin position="92"/>
        <end position="120"/>
    </location>
</feature>
<dbReference type="NCBIfam" id="NF003958">
    <property type="entry name" value="PRK05454.2-1"/>
    <property type="match status" value="1"/>
</dbReference>
<dbReference type="Pfam" id="PF13632">
    <property type="entry name" value="Glyco_trans_2_3"/>
    <property type="match status" value="1"/>
</dbReference>
<evidence type="ECO:0000256" key="12">
    <source>
        <dbReference type="SAM" id="Phobius"/>
    </source>
</evidence>
<dbReference type="InterPro" id="IPR001173">
    <property type="entry name" value="Glyco_trans_2-like"/>
</dbReference>
<evidence type="ECO:0000313" key="14">
    <source>
        <dbReference type="EMBL" id="AER55602.1"/>
    </source>
</evidence>
<evidence type="ECO:0000313" key="15">
    <source>
        <dbReference type="Proteomes" id="UP000005870"/>
    </source>
</evidence>
<dbReference type="AlphaFoldDB" id="G7UPR2"/>
<keyword evidence="7" id="KW-0328">Glycosyltransferase</keyword>
<keyword evidence="6" id="KW-0997">Cell inner membrane</keyword>
<evidence type="ECO:0000259" key="13">
    <source>
        <dbReference type="Pfam" id="PF13632"/>
    </source>
</evidence>
<organism evidence="14 15">
    <name type="scientific">Pseudoxanthomonas spadix (strain BD-a59)</name>
    <dbReference type="NCBI Taxonomy" id="1045855"/>
    <lineage>
        <taxon>Bacteria</taxon>
        <taxon>Pseudomonadati</taxon>
        <taxon>Pseudomonadota</taxon>
        <taxon>Gammaproteobacteria</taxon>
        <taxon>Lysobacterales</taxon>
        <taxon>Lysobacteraceae</taxon>
        <taxon>Pseudoxanthomonas</taxon>
    </lineage>
</organism>
<evidence type="ECO:0000256" key="4">
    <source>
        <dbReference type="ARBA" id="ARBA00020585"/>
    </source>
</evidence>
<evidence type="ECO:0000256" key="11">
    <source>
        <dbReference type="ARBA" id="ARBA00023136"/>
    </source>
</evidence>
<dbReference type="InterPro" id="IPR029044">
    <property type="entry name" value="Nucleotide-diphossugar_trans"/>
</dbReference>
<feature type="domain" description="Glycosyltransferase 2-like" evidence="13">
    <location>
        <begin position="241"/>
        <end position="435"/>
    </location>
</feature>